<feature type="transmembrane region" description="Helical" evidence="1">
    <location>
        <begin position="81"/>
        <end position="107"/>
    </location>
</feature>
<dbReference type="EMBL" id="CP113088">
    <property type="protein sequence ID" value="WAC03245.1"/>
    <property type="molecule type" value="Genomic_DNA"/>
</dbReference>
<sequence>MTGESVTISNIEKKIRDGFGSVSESIGPNLQKAGDKLKEGFEQASEGMKRIDSNRIKSSSQTFFDTLAEVFTFLLKIFAKFIGIILMITGAAGVIATTVAVISSNFIDHVHMGNSDFLWLSQASETPLWLVSLLLYFIICIPLLLLFYLGLKILITNLKSMGNVAKFTLLGVRVLSLIGIAIVGAKQSISYSEKAPVIQSKTLETINSQDTLVLSMRSNDQFAENFNRRFRNFNTGFNENGDRVVYSQGIRLLVKSTQDSVAKVKVIKTARGSSFDGAKKRASRISYSYELKDNTLLLNNHFTIPNNESQRDQGVEVTLYLPVGSTLYANENVYNYHSNDSNRFNDLLDQGMENHYLTVENGKLICNDCPRRL</sequence>
<feature type="domain" description="PspC-related ToastRack" evidence="3">
    <location>
        <begin position="237"/>
        <end position="371"/>
    </location>
</feature>
<keyword evidence="5" id="KW-1185">Reference proteome</keyword>
<protein>
    <submittedName>
        <fullName evidence="4">Uncharacterized protein</fullName>
    </submittedName>
</protein>
<evidence type="ECO:0000256" key="1">
    <source>
        <dbReference type="SAM" id="Phobius"/>
    </source>
</evidence>
<evidence type="ECO:0000313" key="5">
    <source>
        <dbReference type="Proteomes" id="UP001164705"/>
    </source>
</evidence>
<organism evidence="4 5">
    <name type="scientific">Lacinutrix neustonica</name>
    <dbReference type="NCBI Taxonomy" id="2980107"/>
    <lineage>
        <taxon>Bacteria</taxon>
        <taxon>Pseudomonadati</taxon>
        <taxon>Bacteroidota</taxon>
        <taxon>Flavobacteriia</taxon>
        <taxon>Flavobacteriales</taxon>
        <taxon>Flavobacteriaceae</taxon>
        <taxon>Lacinutrix</taxon>
    </lineage>
</organism>
<name>A0A9E8SI12_9FLAO</name>
<reference evidence="4" key="1">
    <citation type="submission" date="2022-11" db="EMBL/GenBank/DDBJ databases">
        <title>Lacinutrix neustonica HL-RS19T sp. nov., isolated from the surface microlayer sample of brackish Lake Shihwa.</title>
        <authorList>
            <person name="Choi J.Y."/>
            <person name="Hwang C.Y."/>
        </authorList>
    </citation>
    <scope>NUCLEOTIDE SEQUENCE</scope>
    <source>
        <strain evidence="4">HL-RS19</strain>
    </source>
</reference>
<feature type="transmembrane region" description="Helical" evidence="1">
    <location>
        <begin position="163"/>
        <end position="185"/>
    </location>
</feature>
<keyword evidence="1" id="KW-0472">Membrane</keyword>
<evidence type="ECO:0000259" key="3">
    <source>
        <dbReference type="Pfam" id="PF22744"/>
    </source>
</evidence>
<dbReference type="AlphaFoldDB" id="A0A9E8SI12"/>
<dbReference type="InterPro" id="IPR054319">
    <property type="entry name" value="PspC-rel_ToastRack"/>
</dbReference>
<dbReference type="KEGG" id="lnu:N7U66_06645"/>
<dbReference type="Pfam" id="PF22744">
    <property type="entry name" value="Toast-rack_PspC-Cterm"/>
    <property type="match status" value="1"/>
</dbReference>
<dbReference type="Proteomes" id="UP001164705">
    <property type="component" value="Chromosome"/>
</dbReference>
<evidence type="ECO:0000313" key="4">
    <source>
        <dbReference type="EMBL" id="WAC03245.1"/>
    </source>
</evidence>
<dbReference type="InterPro" id="IPR054321">
    <property type="entry name" value="PspC-rel_TM"/>
</dbReference>
<gene>
    <name evidence="4" type="ORF">N7U66_06645</name>
</gene>
<feature type="transmembrane region" description="Helical" evidence="1">
    <location>
        <begin position="127"/>
        <end position="151"/>
    </location>
</feature>
<dbReference type="RefSeq" id="WP_267677821.1">
    <property type="nucleotide sequence ID" value="NZ_CP113088.1"/>
</dbReference>
<dbReference type="Pfam" id="PF22571">
    <property type="entry name" value="LiaI-LiaF-TM_PspC"/>
    <property type="match status" value="1"/>
</dbReference>
<feature type="domain" description="PspC-related transmembrane region" evidence="2">
    <location>
        <begin position="54"/>
        <end position="190"/>
    </location>
</feature>
<keyword evidence="1" id="KW-1133">Transmembrane helix</keyword>
<keyword evidence="1" id="KW-0812">Transmembrane</keyword>
<accession>A0A9E8SI12</accession>
<evidence type="ECO:0000259" key="2">
    <source>
        <dbReference type="Pfam" id="PF22571"/>
    </source>
</evidence>
<proteinExistence type="predicted"/>